<comment type="caution">
    <text evidence="1">The sequence shown here is derived from an EMBL/GenBank/DDBJ whole genome shotgun (WGS) entry which is preliminary data.</text>
</comment>
<reference evidence="1 2" key="1">
    <citation type="submission" date="2016-10" db="EMBL/GenBank/DDBJ databases">
        <authorList>
            <person name="Varghese N."/>
            <person name="Submissions S."/>
        </authorList>
    </citation>
    <scope>NUCLEOTIDE SEQUENCE [LARGE SCALE GENOMIC DNA]</scope>
    <source>
        <strain evidence="1 2">WCC6</strain>
    </source>
</reference>
<organism evidence="1 2">
    <name type="scientific">Acidaminococcus fermentans</name>
    <dbReference type="NCBI Taxonomy" id="905"/>
    <lineage>
        <taxon>Bacteria</taxon>
        <taxon>Bacillati</taxon>
        <taxon>Bacillota</taxon>
        <taxon>Negativicutes</taxon>
        <taxon>Acidaminococcales</taxon>
        <taxon>Acidaminococcaceae</taxon>
        <taxon>Acidaminococcus</taxon>
    </lineage>
</organism>
<dbReference type="GeneID" id="78334096"/>
<dbReference type="Proteomes" id="UP000182379">
    <property type="component" value="Unassembled WGS sequence"/>
</dbReference>
<evidence type="ECO:0000313" key="1">
    <source>
        <dbReference type="EMBL" id="SDW88813.1"/>
    </source>
</evidence>
<sequence length="128" mass="14537">MEEAMREQVRAFAARGLESLEQEDLPDARGNLVLTCEALRDRKGAETCCSREEMEALDRVLRELEAFPKLAANAGDSLLDLEGVRCYGAGRFLIFYRYNSNYGLVTVIRLALDHPEWNGLIRDGKKFH</sequence>
<dbReference type="RefSeq" id="WP_012937738.1">
    <property type="nucleotide sequence ID" value="NZ_CALAKB010000030.1"/>
</dbReference>
<gene>
    <name evidence="1" type="ORF">SAMN05216495_10817</name>
</gene>
<dbReference type="AlphaFoldDB" id="A0A1H2X7D6"/>
<protein>
    <recommendedName>
        <fullName evidence="3">Type II toxin-antitoxin system RelE/ParE family toxin</fullName>
    </recommendedName>
</protein>
<proteinExistence type="predicted"/>
<accession>A0A1H2X7D6</accession>
<evidence type="ECO:0000313" key="2">
    <source>
        <dbReference type="Proteomes" id="UP000182379"/>
    </source>
</evidence>
<dbReference type="EMBL" id="FNOP01000008">
    <property type="protein sequence ID" value="SDW88813.1"/>
    <property type="molecule type" value="Genomic_DNA"/>
</dbReference>
<name>A0A1H2X7D6_ACIFE</name>
<evidence type="ECO:0008006" key="3">
    <source>
        <dbReference type="Google" id="ProtNLM"/>
    </source>
</evidence>